<gene>
    <name evidence="6" type="primary">acuR</name>
    <name evidence="6" type="ORF">OJF2_46180</name>
</gene>
<dbReference type="GO" id="GO:0003677">
    <property type="term" value="F:DNA binding"/>
    <property type="evidence" value="ECO:0007669"/>
    <property type="project" value="UniProtKB-UniRule"/>
</dbReference>
<dbReference type="Pfam" id="PF16925">
    <property type="entry name" value="TetR_C_13"/>
    <property type="match status" value="1"/>
</dbReference>
<feature type="domain" description="HTH tetR-type" evidence="5">
    <location>
        <begin position="4"/>
        <end position="64"/>
    </location>
</feature>
<evidence type="ECO:0000256" key="2">
    <source>
        <dbReference type="ARBA" id="ARBA00023125"/>
    </source>
</evidence>
<keyword evidence="7" id="KW-1185">Reference proteome</keyword>
<dbReference type="EMBL" id="CP042997">
    <property type="protein sequence ID" value="QEH36060.1"/>
    <property type="molecule type" value="Genomic_DNA"/>
</dbReference>
<evidence type="ECO:0000313" key="6">
    <source>
        <dbReference type="EMBL" id="QEH36060.1"/>
    </source>
</evidence>
<dbReference type="Proteomes" id="UP000324233">
    <property type="component" value="Chromosome"/>
</dbReference>
<dbReference type="InterPro" id="IPR009057">
    <property type="entry name" value="Homeodomain-like_sf"/>
</dbReference>
<name>A0A5B9W812_9BACT</name>
<dbReference type="SUPFAM" id="SSF48498">
    <property type="entry name" value="Tetracyclin repressor-like, C-terminal domain"/>
    <property type="match status" value="1"/>
</dbReference>
<evidence type="ECO:0000256" key="1">
    <source>
        <dbReference type="ARBA" id="ARBA00023015"/>
    </source>
</evidence>
<sequence>MARASHREKLLDEGLKVVLEHGFNGASVRDIVRAAGVPQGCFTNHFRSKEAFAQEILDRYFSGVCTSIRDTLRNEALTPTGRLRAWIDAQVRFLEQSEFRGGCLIGNFTLESGGQSEAIRARLREAIEGIRQAVTDCLDAAVAAGELPASTNTSDLAGFLYASWQGAVMQAKVEGQARPLERFKAVLFDRVLR</sequence>
<keyword evidence="2 4" id="KW-0238">DNA-binding</keyword>
<dbReference type="SUPFAM" id="SSF46689">
    <property type="entry name" value="Homeodomain-like"/>
    <property type="match status" value="1"/>
</dbReference>
<dbReference type="PANTHER" id="PTHR47506:SF6">
    <property type="entry name" value="HTH-TYPE TRANSCRIPTIONAL REPRESSOR NEMR"/>
    <property type="match status" value="1"/>
</dbReference>
<dbReference type="InterPro" id="IPR011075">
    <property type="entry name" value="TetR_C"/>
</dbReference>
<reference evidence="6 7" key="1">
    <citation type="submission" date="2019-08" db="EMBL/GenBank/DDBJ databases">
        <title>Deep-cultivation of Planctomycetes and their phenomic and genomic characterization uncovers novel biology.</title>
        <authorList>
            <person name="Wiegand S."/>
            <person name="Jogler M."/>
            <person name="Boedeker C."/>
            <person name="Pinto D."/>
            <person name="Vollmers J."/>
            <person name="Rivas-Marin E."/>
            <person name="Kohn T."/>
            <person name="Peeters S.H."/>
            <person name="Heuer A."/>
            <person name="Rast P."/>
            <person name="Oberbeckmann S."/>
            <person name="Bunk B."/>
            <person name="Jeske O."/>
            <person name="Meyerdierks A."/>
            <person name="Storesund J.E."/>
            <person name="Kallscheuer N."/>
            <person name="Luecker S."/>
            <person name="Lage O.M."/>
            <person name="Pohl T."/>
            <person name="Merkel B.J."/>
            <person name="Hornburger P."/>
            <person name="Mueller R.-W."/>
            <person name="Bruemmer F."/>
            <person name="Labrenz M."/>
            <person name="Spormann A.M."/>
            <person name="Op den Camp H."/>
            <person name="Overmann J."/>
            <person name="Amann R."/>
            <person name="Jetten M.S.M."/>
            <person name="Mascher T."/>
            <person name="Medema M.H."/>
            <person name="Devos D.P."/>
            <person name="Kaster A.-K."/>
            <person name="Ovreas L."/>
            <person name="Rohde M."/>
            <person name="Galperin M.Y."/>
            <person name="Jogler C."/>
        </authorList>
    </citation>
    <scope>NUCLEOTIDE SEQUENCE [LARGE SCALE GENOMIC DNA]</scope>
    <source>
        <strain evidence="6 7">OJF2</strain>
    </source>
</reference>
<accession>A0A5B9W812</accession>
<evidence type="ECO:0000256" key="4">
    <source>
        <dbReference type="PROSITE-ProRule" id="PRU00335"/>
    </source>
</evidence>
<evidence type="ECO:0000259" key="5">
    <source>
        <dbReference type="PROSITE" id="PS50977"/>
    </source>
</evidence>
<protein>
    <submittedName>
        <fullName evidence="6">Transcriptional regulator AcuR</fullName>
    </submittedName>
</protein>
<keyword evidence="1" id="KW-0805">Transcription regulation</keyword>
<organism evidence="6 7">
    <name type="scientific">Aquisphaera giovannonii</name>
    <dbReference type="NCBI Taxonomy" id="406548"/>
    <lineage>
        <taxon>Bacteria</taxon>
        <taxon>Pseudomonadati</taxon>
        <taxon>Planctomycetota</taxon>
        <taxon>Planctomycetia</taxon>
        <taxon>Isosphaerales</taxon>
        <taxon>Isosphaeraceae</taxon>
        <taxon>Aquisphaera</taxon>
    </lineage>
</organism>
<proteinExistence type="predicted"/>
<evidence type="ECO:0000313" key="7">
    <source>
        <dbReference type="Proteomes" id="UP000324233"/>
    </source>
</evidence>
<dbReference type="Pfam" id="PF00440">
    <property type="entry name" value="TetR_N"/>
    <property type="match status" value="1"/>
</dbReference>
<dbReference type="RefSeq" id="WP_210420137.1">
    <property type="nucleotide sequence ID" value="NZ_CP042997.1"/>
</dbReference>
<feature type="DNA-binding region" description="H-T-H motif" evidence="4">
    <location>
        <begin position="27"/>
        <end position="46"/>
    </location>
</feature>
<dbReference type="InterPro" id="IPR001647">
    <property type="entry name" value="HTH_TetR"/>
</dbReference>
<dbReference type="KEGG" id="agv:OJF2_46180"/>
<dbReference type="PANTHER" id="PTHR47506">
    <property type="entry name" value="TRANSCRIPTIONAL REGULATORY PROTEIN"/>
    <property type="match status" value="1"/>
</dbReference>
<dbReference type="Gene3D" id="1.10.357.10">
    <property type="entry name" value="Tetracycline Repressor, domain 2"/>
    <property type="match status" value="1"/>
</dbReference>
<keyword evidence="3" id="KW-0804">Transcription</keyword>
<dbReference type="AlphaFoldDB" id="A0A5B9W812"/>
<evidence type="ECO:0000256" key="3">
    <source>
        <dbReference type="ARBA" id="ARBA00023163"/>
    </source>
</evidence>
<dbReference type="PROSITE" id="PS50977">
    <property type="entry name" value="HTH_TETR_2"/>
    <property type="match status" value="1"/>
</dbReference>
<dbReference type="InterPro" id="IPR036271">
    <property type="entry name" value="Tet_transcr_reg_TetR-rel_C_sf"/>
</dbReference>